<reference evidence="13" key="1">
    <citation type="submission" date="2021-01" db="EMBL/GenBank/DDBJ databases">
        <authorList>
            <person name="Corre E."/>
            <person name="Pelletier E."/>
            <person name="Niang G."/>
            <person name="Scheremetjew M."/>
            <person name="Finn R."/>
            <person name="Kale V."/>
            <person name="Holt S."/>
            <person name="Cochrane G."/>
            <person name="Meng A."/>
            <person name="Brown T."/>
            <person name="Cohen L."/>
        </authorList>
    </citation>
    <scope>NUCLEOTIDE SEQUENCE</scope>
    <source>
        <strain evidence="13">CCMP622</strain>
    </source>
</reference>
<evidence type="ECO:0000256" key="4">
    <source>
        <dbReference type="ARBA" id="ARBA00022660"/>
    </source>
</evidence>
<keyword evidence="7" id="KW-0249">Electron transport</keyword>
<evidence type="ECO:0008006" key="14">
    <source>
        <dbReference type="Google" id="ProtNLM"/>
    </source>
</evidence>
<dbReference type="InterPro" id="IPR008027">
    <property type="entry name" value="QCR9"/>
</dbReference>
<evidence type="ECO:0000256" key="10">
    <source>
        <dbReference type="ARBA" id="ARBA00023136"/>
    </source>
</evidence>
<dbReference type="GO" id="GO:0006122">
    <property type="term" value="P:mitochondrial electron transport, ubiquinol to cytochrome c"/>
    <property type="evidence" value="ECO:0007669"/>
    <property type="project" value="InterPro"/>
</dbReference>
<evidence type="ECO:0000256" key="6">
    <source>
        <dbReference type="ARBA" id="ARBA00022792"/>
    </source>
</evidence>
<evidence type="ECO:0000256" key="11">
    <source>
        <dbReference type="SAM" id="MobiDB-lite"/>
    </source>
</evidence>
<dbReference type="PANTHER" id="PTHR12980:SF0">
    <property type="entry name" value="CYTOCHROME B-C1 COMPLEX SUBUNIT 9"/>
    <property type="match status" value="1"/>
</dbReference>
<keyword evidence="4" id="KW-0679">Respiratory chain</keyword>
<dbReference type="SUPFAM" id="SSF81514">
    <property type="entry name" value="Subunit X (non-heme 7 kDa protein) of cytochrome bc1 complex (Ubiquinol-cytochrome c reductase)"/>
    <property type="match status" value="1"/>
</dbReference>
<evidence type="ECO:0000256" key="1">
    <source>
        <dbReference type="ARBA" id="ARBA00004434"/>
    </source>
</evidence>
<dbReference type="EMBL" id="HBHP01031534">
    <property type="protein sequence ID" value="CAD9775446.1"/>
    <property type="molecule type" value="Transcribed_RNA"/>
</dbReference>
<organism evidence="13">
    <name type="scientific">Lotharella oceanica</name>
    <dbReference type="NCBI Taxonomy" id="641309"/>
    <lineage>
        <taxon>Eukaryota</taxon>
        <taxon>Sar</taxon>
        <taxon>Rhizaria</taxon>
        <taxon>Cercozoa</taxon>
        <taxon>Chlorarachniophyceae</taxon>
        <taxon>Lotharella</taxon>
    </lineage>
</organism>
<dbReference type="Gene3D" id="1.20.5.260">
    <property type="entry name" value="Cytochrome b-c1 complex subunit 9"/>
    <property type="match status" value="1"/>
</dbReference>
<dbReference type="InterPro" id="IPR036656">
    <property type="entry name" value="QCR9_sf"/>
</dbReference>
<name>A0A7S2XFV3_9EUKA</name>
<evidence type="ECO:0000256" key="12">
    <source>
        <dbReference type="SAM" id="Phobius"/>
    </source>
</evidence>
<keyword evidence="6" id="KW-0999">Mitochondrion inner membrane</keyword>
<protein>
    <recommendedName>
        <fullName evidence="14">Cytochrome b-c1 complex subunit 9</fullName>
    </recommendedName>
</protein>
<gene>
    <name evidence="13" type="ORF">LSP00402_LOCUS19443</name>
</gene>
<keyword evidence="5 12" id="KW-0812">Transmembrane</keyword>
<evidence type="ECO:0000256" key="5">
    <source>
        <dbReference type="ARBA" id="ARBA00022692"/>
    </source>
</evidence>
<keyword evidence="9" id="KW-0496">Mitochondrion</keyword>
<keyword evidence="3" id="KW-0813">Transport</keyword>
<evidence type="ECO:0000256" key="3">
    <source>
        <dbReference type="ARBA" id="ARBA00022448"/>
    </source>
</evidence>
<evidence type="ECO:0000313" key="13">
    <source>
        <dbReference type="EMBL" id="CAD9775446.1"/>
    </source>
</evidence>
<accession>A0A7S2XFV3</accession>
<proteinExistence type="inferred from homology"/>
<evidence type="ECO:0000256" key="7">
    <source>
        <dbReference type="ARBA" id="ARBA00022982"/>
    </source>
</evidence>
<sequence length="110" mass="12452">MLRRLAPGMRRMRAMPAPLRRALSSNKDAKGLQEVIYKVFMGSNIAYSSAVIGVAIFGGMAYDSTFEAMWKANNRGKLFEDVIEQRFPNPPEGTEEEEEEEDDDDDDDDE</sequence>
<evidence type="ECO:0000256" key="2">
    <source>
        <dbReference type="ARBA" id="ARBA00007856"/>
    </source>
</evidence>
<dbReference type="Pfam" id="PF05365">
    <property type="entry name" value="UCR_UQCRX_QCR9"/>
    <property type="match status" value="1"/>
</dbReference>
<dbReference type="GO" id="GO:0005743">
    <property type="term" value="C:mitochondrial inner membrane"/>
    <property type="evidence" value="ECO:0007669"/>
    <property type="project" value="UniProtKB-SubCell"/>
</dbReference>
<comment type="similarity">
    <text evidence="2">Belongs to the UQCR10/QCR9 family.</text>
</comment>
<evidence type="ECO:0000256" key="8">
    <source>
        <dbReference type="ARBA" id="ARBA00022989"/>
    </source>
</evidence>
<keyword evidence="8 12" id="KW-1133">Transmembrane helix</keyword>
<dbReference type="GO" id="GO:0045275">
    <property type="term" value="C:respiratory chain complex III"/>
    <property type="evidence" value="ECO:0007669"/>
    <property type="project" value="InterPro"/>
</dbReference>
<feature type="compositionally biased region" description="Acidic residues" evidence="11">
    <location>
        <begin position="93"/>
        <end position="110"/>
    </location>
</feature>
<dbReference type="AlphaFoldDB" id="A0A7S2XFV3"/>
<feature type="transmembrane region" description="Helical" evidence="12">
    <location>
        <begin position="40"/>
        <end position="62"/>
    </location>
</feature>
<dbReference type="PANTHER" id="PTHR12980">
    <property type="entry name" value="UBIQUINOL-CYTOCHROME C REDUCTASE COMPLEX, SUBUNIT X"/>
    <property type="match status" value="1"/>
</dbReference>
<evidence type="ECO:0000256" key="9">
    <source>
        <dbReference type="ARBA" id="ARBA00023128"/>
    </source>
</evidence>
<keyword evidence="10 12" id="KW-0472">Membrane</keyword>
<feature type="region of interest" description="Disordered" evidence="11">
    <location>
        <begin position="84"/>
        <end position="110"/>
    </location>
</feature>
<comment type="subcellular location">
    <subcellularLocation>
        <location evidence="1">Mitochondrion inner membrane</location>
        <topology evidence="1">Single-pass membrane protein</topology>
    </subcellularLocation>
</comment>